<dbReference type="Proteomes" id="UP001212189">
    <property type="component" value="Chromosome"/>
</dbReference>
<dbReference type="Gene3D" id="3.30.750.80">
    <property type="entry name" value="RNA methyltransferase domain (HRMD) like"/>
    <property type="match status" value="1"/>
</dbReference>
<dbReference type="PROSITE" id="PS50890">
    <property type="entry name" value="PUA"/>
    <property type="match status" value="1"/>
</dbReference>
<gene>
    <name evidence="8" type="ORF">O6P33_03070</name>
</gene>
<dbReference type="Gene3D" id="2.30.130.10">
    <property type="entry name" value="PUA domain"/>
    <property type="match status" value="1"/>
</dbReference>
<evidence type="ECO:0000259" key="7">
    <source>
        <dbReference type="Pfam" id="PF17785"/>
    </source>
</evidence>
<dbReference type="Pfam" id="PF03602">
    <property type="entry name" value="Cons_hypoth95"/>
    <property type="match status" value="1"/>
</dbReference>
<dbReference type="InterPro" id="IPR015947">
    <property type="entry name" value="PUA-like_sf"/>
</dbReference>
<dbReference type="Gene3D" id="3.40.50.150">
    <property type="entry name" value="Vaccinia Virus protein VP39"/>
    <property type="match status" value="1"/>
</dbReference>
<dbReference type="SUPFAM" id="SSF53335">
    <property type="entry name" value="S-adenosyl-L-methionine-dependent methyltransferases"/>
    <property type="match status" value="1"/>
</dbReference>
<keyword evidence="9" id="KW-1185">Reference proteome</keyword>
<dbReference type="InterPro" id="IPR041532">
    <property type="entry name" value="RlmI-like_PUA"/>
</dbReference>
<dbReference type="CDD" id="cd21153">
    <property type="entry name" value="PUA_RlmI"/>
    <property type="match status" value="1"/>
</dbReference>
<evidence type="ECO:0000256" key="6">
    <source>
        <dbReference type="ARBA" id="ARBA00038091"/>
    </source>
</evidence>
<dbReference type="InterPro" id="IPR029063">
    <property type="entry name" value="SAM-dependent_MTases_sf"/>
</dbReference>
<dbReference type="InterPro" id="IPR036974">
    <property type="entry name" value="PUA_sf"/>
</dbReference>
<evidence type="ECO:0000256" key="1">
    <source>
        <dbReference type="ARBA" id="ARBA00004496"/>
    </source>
</evidence>
<reference evidence="8 9" key="1">
    <citation type="submission" date="2022-12" db="EMBL/GenBank/DDBJ databases">
        <title>Coexistence and Characterization of a Novel Tigecycline Resistance gene tet(X) variant and blaNDM-1 in a Pseudomonas caeni Isolate of Chicken Origin.</title>
        <authorList>
            <person name="Lu X."/>
            <person name="Zhang L."/>
            <person name="Li R."/>
            <person name="Wang Z."/>
        </authorList>
    </citation>
    <scope>NUCLEOTIDE SEQUENCE [LARGE SCALE GENOMIC DNA]</scope>
    <source>
        <strain evidence="8 9">CE14</strain>
    </source>
</reference>
<dbReference type="EMBL" id="CP114976">
    <property type="protein sequence ID" value="WBE25840.1"/>
    <property type="molecule type" value="Genomic_DNA"/>
</dbReference>
<evidence type="ECO:0000256" key="4">
    <source>
        <dbReference type="ARBA" id="ARBA00022679"/>
    </source>
</evidence>
<comment type="similarity">
    <text evidence="6">Belongs to the methyltransferase superfamily. RlmI family.</text>
</comment>
<dbReference type="PANTHER" id="PTHR42873:SF1">
    <property type="entry name" value="S-ADENOSYLMETHIONINE-DEPENDENT METHYLTRANSFERASE DOMAIN-CONTAINING PROTEIN"/>
    <property type="match status" value="1"/>
</dbReference>
<dbReference type="PANTHER" id="PTHR42873">
    <property type="entry name" value="RIBOSOMAL RNA LARGE SUBUNIT METHYLTRANSFERASE"/>
    <property type="match status" value="1"/>
</dbReference>
<dbReference type="CDD" id="cd11572">
    <property type="entry name" value="RlmI_M_like"/>
    <property type="match status" value="1"/>
</dbReference>
<dbReference type="GO" id="GO:0008168">
    <property type="term" value="F:methyltransferase activity"/>
    <property type="evidence" value="ECO:0007669"/>
    <property type="project" value="UniProtKB-KW"/>
</dbReference>
<feature type="domain" description="RlmI-like PUA" evidence="7">
    <location>
        <begin position="6"/>
        <end position="72"/>
    </location>
</feature>
<dbReference type="KEGG" id="dce:O6P33_03070"/>
<keyword evidence="2" id="KW-0963">Cytoplasm</keyword>
<protein>
    <submittedName>
        <fullName evidence="8">Class I SAM-dependent rRNA methyltransferase</fullName>
    </submittedName>
</protein>
<dbReference type="CDD" id="cd02440">
    <property type="entry name" value="AdoMet_MTases"/>
    <property type="match status" value="1"/>
</dbReference>
<evidence type="ECO:0000313" key="9">
    <source>
        <dbReference type="Proteomes" id="UP001212189"/>
    </source>
</evidence>
<keyword evidence="4" id="KW-0808">Transferase</keyword>
<dbReference type="AlphaFoldDB" id="A0AAF0AJT0"/>
<evidence type="ECO:0000313" key="8">
    <source>
        <dbReference type="EMBL" id="WBE25840.1"/>
    </source>
</evidence>
<evidence type="ECO:0000256" key="2">
    <source>
        <dbReference type="ARBA" id="ARBA00022490"/>
    </source>
</evidence>
<dbReference type="GO" id="GO:0032259">
    <property type="term" value="P:methylation"/>
    <property type="evidence" value="ECO:0007669"/>
    <property type="project" value="UniProtKB-KW"/>
</dbReference>
<dbReference type="GO" id="GO:0003723">
    <property type="term" value="F:RNA binding"/>
    <property type="evidence" value="ECO:0007669"/>
    <property type="project" value="InterPro"/>
</dbReference>
<keyword evidence="5" id="KW-0949">S-adenosyl-L-methionine</keyword>
<dbReference type="RefSeq" id="WP_269818782.1">
    <property type="nucleotide sequence ID" value="NZ_CP114976.1"/>
</dbReference>
<organism evidence="8 9">
    <name type="scientific">Denitrificimonas caeni</name>
    <dbReference type="NCBI Taxonomy" id="521720"/>
    <lineage>
        <taxon>Bacteria</taxon>
        <taxon>Pseudomonadati</taxon>
        <taxon>Pseudomonadota</taxon>
        <taxon>Gammaproteobacteria</taxon>
        <taxon>Pseudomonadales</taxon>
        <taxon>Pseudomonadaceae</taxon>
        <taxon>Denitrificimonas</taxon>
    </lineage>
</organism>
<evidence type="ECO:0000256" key="5">
    <source>
        <dbReference type="ARBA" id="ARBA00022691"/>
    </source>
</evidence>
<proteinExistence type="inferred from homology"/>
<dbReference type="Pfam" id="PF17785">
    <property type="entry name" value="PUA_3"/>
    <property type="match status" value="1"/>
</dbReference>
<sequence length="398" mass="44485">MSLPSLRLKANADRRLRSGHLWLYSNEIDTKLSPLSAFKVGDQAIVENAAGKPLGVALLSPQTLVCARLVSRDIEHRFDKSLLVHRLNIALSLRERLFDAHFYRLVHGEGDLLPGLEVDRFGDTLVVQITAACMEPHKDILLEALLQVCKPTGVLWRNDAPTRDLEGLERYLTVAYGDVPEWLQLLENDLVYNAPMLQKKVLGWNYDQRFNRLQAAAYCTDKRVLSVYSDVGSWAIPAALAGASEVLCADASPQALDALENNAQLNEIGGTLLCAEGDVLETLQSLKADEERFDVIIADPPAFIKRKKDLKSGEAGYRKLYEHCIRLLSRDGIFICSSRSPFFSEESMHSTLLAAARHLDRNIQILEQSGQSADHPMHPAIPETRYLKYTVCRILPNS</sequence>
<evidence type="ECO:0000256" key="3">
    <source>
        <dbReference type="ARBA" id="ARBA00022603"/>
    </source>
</evidence>
<name>A0AAF0AJT0_9GAMM</name>
<keyword evidence="3 8" id="KW-0489">Methyltransferase</keyword>
<comment type="subcellular location">
    <subcellularLocation>
        <location evidence="1">Cytoplasm</location>
    </subcellularLocation>
</comment>
<dbReference type="SUPFAM" id="SSF88697">
    <property type="entry name" value="PUA domain-like"/>
    <property type="match status" value="1"/>
</dbReference>
<accession>A0AAF0AJT0</accession>